<accession>A0A6A6DZR1</accession>
<gene>
    <name evidence="3" type="ORF">K469DRAFT_667950</name>
</gene>
<dbReference type="EMBL" id="ML994641">
    <property type="protein sequence ID" value="KAF2183698.1"/>
    <property type="molecule type" value="Genomic_DNA"/>
</dbReference>
<protein>
    <submittedName>
        <fullName evidence="3">Uncharacterized protein</fullName>
    </submittedName>
</protein>
<evidence type="ECO:0000256" key="2">
    <source>
        <dbReference type="SAM" id="Phobius"/>
    </source>
</evidence>
<evidence type="ECO:0000256" key="1">
    <source>
        <dbReference type="SAM" id="MobiDB-lite"/>
    </source>
</evidence>
<feature type="region of interest" description="Disordered" evidence="1">
    <location>
        <begin position="660"/>
        <end position="684"/>
    </location>
</feature>
<dbReference type="Proteomes" id="UP000800200">
    <property type="component" value="Unassembled WGS sequence"/>
</dbReference>
<reference evidence="3" key="1">
    <citation type="journal article" date="2020" name="Stud. Mycol.">
        <title>101 Dothideomycetes genomes: a test case for predicting lifestyles and emergence of pathogens.</title>
        <authorList>
            <person name="Haridas S."/>
            <person name="Albert R."/>
            <person name="Binder M."/>
            <person name="Bloem J."/>
            <person name="Labutti K."/>
            <person name="Salamov A."/>
            <person name="Andreopoulos B."/>
            <person name="Baker S."/>
            <person name="Barry K."/>
            <person name="Bills G."/>
            <person name="Bluhm B."/>
            <person name="Cannon C."/>
            <person name="Castanera R."/>
            <person name="Culley D."/>
            <person name="Daum C."/>
            <person name="Ezra D."/>
            <person name="Gonzalez J."/>
            <person name="Henrissat B."/>
            <person name="Kuo A."/>
            <person name="Liang C."/>
            <person name="Lipzen A."/>
            <person name="Lutzoni F."/>
            <person name="Magnuson J."/>
            <person name="Mondo S."/>
            <person name="Nolan M."/>
            <person name="Ohm R."/>
            <person name="Pangilinan J."/>
            <person name="Park H.-J."/>
            <person name="Ramirez L."/>
            <person name="Alfaro M."/>
            <person name="Sun H."/>
            <person name="Tritt A."/>
            <person name="Yoshinaga Y."/>
            <person name="Zwiers L.-H."/>
            <person name="Turgeon B."/>
            <person name="Goodwin S."/>
            <person name="Spatafora J."/>
            <person name="Crous P."/>
            <person name="Grigoriev I."/>
        </authorList>
    </citation>
    <scope>NUCLEOTIDE SEQUENCE</scope>
    <source>
        <strain evidence="3">CBS 207.26</strain>
    </source>
</reference>
<keyword evidence="2" id="KW-0472">Membrane</keyword>
<keyword evidence="4" id="KW-1185">Reference proteome</keyword>
<dbReference type="OrthoDB" id="3540210at2759"/>
<keyword evidence="2" id="KW-0812">Transmembrane</keyword>
<keyword evidence="2" id="KW-1133">Transmembrane helix</keyword>
<sequence length="684" mass="75644">MSELNGQFVKHGFWVNLKDGPVMGQTFTTTTRNGTVVVALLAVLSSLATTHLWHLITFLIHQFRANGRPADGLFRQQQVILRTLPAPSSLMADSVKVYWAWRDSNRAFIRCLPQFLLATTFTLATVSAGIFSSFAVSNENLEVLVQSPGCGYINRTTMVASQGTNTYWNRIKGFTDSYSRACYSAENTLESQCSNIFIEPHVPFSKETAACPFDESMCVGEAISLDSGLSHLNERLGMNLKKRDRVQFRKKTTCAVLPLEGHSDVINGSDYRPLDREPGLDDPSTRGDVFILQYGDRAVVPENWPNATFAFTLANLNATKGFNYQSRFAYSRILDDPYWVPLPGMERKDADVAVIVAITNPNRYSHPVDDPVFAAHRPWEGVVSNETFTYYAPDAPVGVIGCTEQYQFCLSQGSGKDSCTELAGLTPPWEVTKPNFPDASGTQLAVLKLLVRSSMAFDISNIVSFNASAGLDGGISTGLPDDQWIIEVEGWAANTWTSLQTMISDYAIGAKSHDPVADSYIEPPKTAGERELCQVQKMRKAGGFANVNVFALALIIAVSCTVTILDILLLRFLIFLSKFRSALAPRINRWIQDGVLQLQRRAYEALGEGKWKDLEGEIPVTSRNEVLSDLAQKRRSSMSEFDFGRSVTFVEGMSSTDNVTNKYGKNKRALDSSPTINFDGDEKS</sequence>
<proteinExistence type="predicted"/>
<name>A0A6A6DZR1_9PEZI</name>
<feature type="transmembrane region" description="Helical" evidence="2">
    <location>
        <begin position="115"/>
        <end position="136"/>
    </location>
</feature>
<evidence type="ECO:0000313" key="3">
    <source>
        <dbReference type="EMBL" id="KAF2183698.1"/>
    </source>
</evidence>
<feature type="transmembrane region" description="Helical" evidence="2">
    <location>
        <begin position="549"/>
        <end position="576"/>
    </location>
</feature>
<dbReference type="AlphaFoldDB" id="A0A6A6DZR1"/>
<feature type="transmembrane region" description="Helical" evidence="2">
    <location>
        <begin position="36"/>
        <end position="60"/>
    </location>
</feature>
<evidence type="ECO:0000313" key="4">
    <source>
        <dbReference type="Proteomes" id="UP000800200"/>
    </source>
</evidence>
<organism evidence="3 4">
    <name type="scientific">Zopfia rhizophila CBS 207.26</name>
    <dbReference type="NCBI Taxonomy" id="1314779"/>
    <lineage>
        <taxon>Eukaryota</taxon>
        <taxon>Fungi</taxon>
        <taxon>Dikarya</taxon>
        <taxon>Ascomycota</taxon>
        <taxon>Pezizomycotina</taxon>
        <taxon>Dothideomycetes</taxon>
        <taxon>Dothideomycetes incertae sedis</taxon>
        <taxon>Zopfiaceae</taxon>
        <taxon>Zopfia</taxon>
    </lineage>
</organism>